<proteinExistence type="predicted"/>
<sequence>MNKLIENAYKIADKYGLNKKSKLEGLDNNISNYKIKITKNTLLYKEKM</sequence>
<gene>
    <name evidence="1" type="ORF">KQI20_08955</name>
</gene>
<dbReference type="Proteomes" id="UP001196301">
    <property type="component" value="Unassembled WGS sequence"/>
</dbReference>
<evidence type="ECO:0000313" key="1">
    <source>
        <dbReference type="EMBL" id="MBU5336566.1"/>
    </source>
</evidence>
<evidence type="ECO:0000313" key="2">
    <source>
        <dbReference type="Proteomes" id="UP001196301"/>
    </source>
</evidence>
<name>A0ABS6DXI9_9FIRM</name>
<reference evidence="1 2" key="1">
    <citation type="submission" date="2021-06" db="EMBL/GenBank/DDBJ databases">
        <authorList>
            <person name="Sun Q."/>
            <person name="Li D."/>
        </authorList>
    </citation>
    <scope>NUCLEOTIDE SEQUENCE [LARGE SCALE GENOMIC DNA]</scope>
    <source>
        <strain evidence="1 2">N19</strain>
    </source>
</reference>
<dbReference type="RefSeq" id="WP_216569892.1">
    <property type="nucleotide sequence ID" value="NZ_JAHLOQ010000023.1"/>
</dbReference>
<organism evidence="1 2">
    <name type="scientific">Intestinibacter bartlettii</name>
    <dbReference type="NCBI Taxonomy" id="261299"/>
    <lineage>
        <taxon>Bacteria</taxon>
        <taxon>Bacillati</taxon>
        <taxon>Bacillota</taxon>
        <taxon>Clostridia</taxon>
        <taxon>Peptostreptococcales</taxon>
        <taxon>Peptostreptococcaceae</taxon>
        <taxon>Intestinibacter</taxon>
    </lineage>
</organism>
<accession>A0ABS6DXI9</accession>
<protein>
    <submittedName>
        <fullName evidence="1">Uncharacterized protein</fullName>
    </submittedName>
</protein>
<dbReference type="EMBL" id="JAHLOQ010000023">
    <property type="protein sequence ID" value="MBU5336566.1"/>
    <property type="molecule type" value="Genomic_DNA"/>
</dbReference>
<keyword evidence="2" id="KW-1185">Reference proteome</keyword>
<comment type="caution">
    <text evidence="1">The sequence shown here is derived from an EMBL/GenBank/DDBJ whole genome shotgun (WGS) entry which is preliminary data.</text>
</comment>